<dbReference type="EMBL" id="BJZP01000010">
    <property type="protein sequence ID" value="GEO85500.1"/>
    <property type="molecule type" value="Genomic_DNA"/>
</dbReference>
<name>A0A512HJB4_9HYPH</name>
<accession>A0A512HJB4</accession>
<gene>
    <name evidence="2" type="ORF">RNA01_24320</name>
</gene>
<protein>
    <submittedName>
        <fullName evidence="2">6-aminohexanoate-dimer hydrolase</fullName>
    </submittedName>
</protein>
<feature type="domain" description="Beta-lactamase-related" evidence="1">
    <location>
        <begin position="80"/>
        <end position="378"/>
    </location>
</feature>
<dbReference type="RefSeq" id="WP_147180472.1">
    <property type="nucleotide sequence ID" value="NZ_BJZP01000010.1"/>
</dbReference>
<evidence type="ECO:0000313" key="3">
    <source>
        <dbReference type="Proteomes" id="UP000321717"/>
    </source>
</evidence>
<organism evidence="2 3">
    <name type="scientific">Ciceribacter naphthalenivorans</name>
    <dbReference type="NCBI Taxonomy" id="1118451"/>
    <lineage>
        <taxon>Bacteria</taxon>
        <taxon>Pseudomonadati</taxon>
        <taxon>Pseudomonadota</taxon>
        <taxon>Alphaproteobacteria</taxon>
        <taxon>Hyphomicrobiales</taxon>
        <taxon>Rhizobiaceae</taxon>
        <taxon>Ciceribacter</taxon>
    </lineage>
</organism>
<dbReference type="InterPro" id="IPR012338">
    <property type="entry name" value="Beta-lactam/transpept-like"/>
</dbReference>
<keyword evidence="3" id="KW-1185">Reference proteome</keyword>
<dbReference type="GO" id="GO:0016787">
    <property type="term" value="F:hydrolase activity"/>
    <property type="evidence" value="ECO:0007669"/>
    <property type="project" value="UniProtKB-KW"/>
</dbReference>
<proteinExistence type="predicted"/>
<dbReference type="OrthoDB" id="9814204at2"/>
<comment type="caution">
    <text evidence="2">The sequence shown here is derived from an EMBL/GenBank/DDBJ whole genome shotgun (WGS) entry which is preliminary data.</text>
</comment>
<dbReference type="AlphaFoldDB" id="A0A512HJB4"/>
<dbReference type="Pfam" id="PF00144">
    <property type="entry name" value="Beta-lactamase"/>
    <property type="match status" value="1"/>
</dbReference>
<evidence type="ECO:0000259" key="1">
    <source>
        <dbReference type="Pfam" id="PF00144"/>
    </source>
</evidence>
<dbReference type="Gene3D" id="3.40.710.10">
    <property type="entry name" value="DD-peptidase/beta-lactamase superfamily"/>
    <property type="match status" value="1"/>
</dbReference>
<reference evidence="2 3" key="1">
    <citation type="submission" date="2019-07" db="EMBL/GenBank/DDBJ databases">
        <title>Whole genome shotgun sequence of Rhizobium naphthalenivorans NBRC 107585.</title>
        <authorList>
            <person name="Hosoyama A."/>
            <person name="Uohara A."/>
            <person name="Ohji S."/>
            <person name="Ichikawa N."/>
        </authorList>
    </citation>
    <scope>NUCLEOTIDE SEQUENCE [LARGE SCALE GENOMIC DNA]</scope>
    <source>
        <strain evidence="2 3">NBRC 107585</strain>
    </source>
</reference>
<dbReference type="PANTHER" id="PTHR43283">
    <property type="entry name" value="BETA-LACTAMASE-RELATED"/>
    <property type="match status" value="1"/>
</dbReference>
<evidence type="ECO:0000313" key="2">
    <source>
        <dbReference type="EMBL" id="GEO85500.1"/>
    </source>
</evidence>
<dbReference type="SUPFAM" id="SSF56601">
    <property type="entry name" value="beta-lactamase/transpeptidase-like"/>
    <property type="match status" value="1"/>
</dbReference>
<dbReference type="Proteomes" id="UP000321717">
    <property type="component" value="Unassembled WGS sequence"/>
</dbReference>
<keyword evidence="2" id="KW-0378">Hydrolase</keyword>
<dbReference type="InterPro" id="IPR050789">
    <property type="entry name" value="Diverse_Enzym_Activities"/>
</dbReference>
<dbReference type="PANTHER" id="PTHR43283:SF7">
    <property type="entry name" value="BETA-LACTAMASE-RELATED DOMAIN-CONTAINING PROTEIN"/>
    <property type="match status" value="1"/>
</dbReference>
<sequence>MTTAFEKTHGFARRDVTIANWRTAPYSRWSFQNLREMVPTAEIRASAEAPEEVATSSPLLDAAMDTGLAGKDSARAFLDHAHTDAFVCMKKGRIVAEHYAPHADVNARHIVFSISKSLTALVSAVLEAEGTIDSDRPVTDYMPEAKGSAWGDCSYRDVLDMRVSLDFEEAYLDRLGAFARYRRSTLWNPAEPDMPTETLTDFLLTLKKADRPHGGRFFYASPNSDMLGILIERASGRRYAELFSDLLWKPLGARNHALVSVDGAGTARSAGGVCVTARDLARVGQMLLDGGTADGRQVVPPAWVEDMKANGDPAAWAESGPTFLPNGRYRSKWYQSGEADGAFCAIGIHGQWLYVDPSTETVIVKLSSQPNPLDDELKQDNFAFFRSLSLVDA</sequence>
<dbReference type="InterPro" id="IPR001466">
    <property type="entry name" value="Beta-lactam-related"/>
</dbReference>